<evidence type="ECO:0000256" key="11">
    <source>
        <dbReference type="ARBA" id="ARBA00023242"/>
    </source>
</evidence>
<dbReference type="GO" id="GO:0055088">
    <property type="term" value="P:lipid homeostasis"/>
    <property type="evidence" value="ECO:0007669"/>
    <property type="project" value="InterPro"/>
</dbReference>
<dbReference type="PANTHER" id="PTHR23418">
    <property type="entry name" value="ACIREDUCTONE DIOXYGENASE"/>
    <property type="match status" value="1"/>
</dbReference>
<dbReference type="InterPro" id="IPR027496">
    <property type="entry name" value="ARD_euk"/>
</dbReference>
<evidence type="ECO:0000256" key="10">
    <source>
        <dbReference type="ARBA" id="ARBA00023167"/>
    </source>
</evidence>
<dbReference type="GO" id="GO:0046872">
    <property type="term" value="F:metal ion binding"/>
    <property type="evidence" value="ECO:0007669"/>
    <property type="project" value="UniProtKB-KW"/>
</dbReference>
<dbReference type="OrthoDB" id="1867259at2759"/>
<keyword evidence="13" id="KW-0472">Membrane</keyword>
<evidence type="ECO:0000259" key="14">
    <source>
        <dbReference type="SMART" id="SM01042"/>
    </source>
</evidence>
<comment type="cofactor">
    <cofactor evidence="2">
        <name>Fe(2+)</name>
        <dbReference type="ChEBI" id="CHEBI:29033"/>
    </cofactor>
</comment>
<dbReference type="EC" id="1.13.11.54" evidence="12"/>
<keyword evidence="13" id="KW-0812">Transmembrane</keyword>
<dbReference type="GO" id="GO:0019509">
    <property type="term" value="P:L-methionine salvage from methylthioadenosine"/>
    <property type="evidence" value="ECO:0007669"/>
    <property type="project" value="InterPro"/>
</dbReference>
<dbReference type="Gene3D" id="2.60.120.10">
    <property type="entry name" value="Jelly Rolls"/>
    <property type="match status" value="1"/>
</dbReference>
<dbReference type="SUPFAM" id="SSF51182">
    <property type="entry name" value="RmlC-like cupins"/>
    <property type="match status" value="1"/>
</dbReference>
<evidence type="ECO:0000256" key="8">
    <source>
        <dbReference type="ARBA" id="ARBA00023002"/>
    </source>
</evidence>
<dbReference type="GO" id="GO:0010309">
    <property type="term" value="F:acireductone dioxygenase [iron(II)-requiring] activity"/>
    <property type="evidence" value="ECO:0007669"/>
    <property type="project" value="UniProtKB-EC"/>
</dbReference>
<dbReference type="Pfam" id="PF03079">
    <property type="entry name" value="ARD"/>
    <property type="match status" value="1"/>
</dbReference>
<evidence type="ECO:0000256" key="1">
    <source>
        <dbReference type="ARBA" id="ARBA00000428"/>
    </source>
</evidence>
<dbReference type="SMART" id="SM01042">
    <property type="entry name" value="Brr6_like_C_C"/>
    <property type="match status" value="1"/>
</dbReference>
<dbReference type="AlphaFoldDB" id="A0A9N9EUV3"/>
<keyword evidence="9" id="KW-0408">Iron</keyword>
<keyword evidence="13" id="KW-1133">Transmembrane helix</keyword>
<keyword evidence="3" id="KW-0963">Cytoplasm</keyword>
<evidence type="ECO:0000256" key="6">
    <source>
        <dbReference type="ARBA" id="ARBA00022723"/>
    </source>
</evidence>
<evidence type="ECO:0000256" key="12">
    <source>
        <dbReference type="ARBA" id="ARBA00039005"/>
    </source>
</evidence>
<dbReference type="EMBL" id="CAJVPV010016101">
    <property type="protein sequence ID" value="CAG8696081.1"/>
    <property type="molecule type" value="Genomic_DNA"/>
</dbReference>
<keyword evidence="8" id="KW-0560">Oxidoreductase</keyword>
<feature type="non-terminal residue" evidence="15">
    <location>
        <position position="420"/>
    </location>
</feature>
<dbReference type="CDD" id="cd02232">
    <property type="entry name" value="cupin_ARD"/>
    <property type="match status" value="1"/>
</dbReference>
<gene>
    <name evidence="15" type="ORF">AMORRO_LOCUS11856</name>
</gene>
<dbReference type="InterPro" id="IPR004313">
    <property type="entry name" value="ARD"/>
</dbReference>
<feature type="domain" description="Brl1/Brr6" evidence="14">
    <location>
        <begin position="141"/>
        <end position="258"/>
    </location>
</feature>
<dbReference type="PANTHER" id="PTHR23418:SF0">
    <property type="entry name" value="ACIREDUCTONE DIOXYGENASE"/>
    <property type="match status" value="1"/>
</dbReference>
<evidence type="ECO:0000256" key="5">
    <source>
        <dbReference type="ARBA" id="ARBA00022605"/>
    </source>
</evidence>
<proteinExistence type="inferred from homology"/>
<dbReference type="HAMAP" id="MF_03154">
    <property type="entry name" value="Salvage_MtnD_euk"/>
    <property type="match status" value="1"/>
</dbReference>
<protein>
    <recommendedName>
        <fullName evidence="12">acireductone dioxygenase (Fe(2+)-requiring)</fullName>
        <ecNumber evidence="12">1.13.11.54</ecNumber>
    </recommendedName>
</protein>
<sequence length="420" mass="49374">GIGGYEYLDDEEQAMLRRALALSLERNDNYSEDSSQQTFSLERKDNDLEGDSQRAFTLSLENKDSYIDDVPQQALSLSLRRRINNPEEVGPIPRFMSFGAPFFESPKTTFYPDLNNKSEQWVKQRQTFNEKRYFRYLLEDLCSYLYFLIKAAFFLILLMILMSVIMGIVQFVMIFRSDINKEFEIIASEIHHQAQKCTINYVTNRCAPETRAPFLEENCTKWEKCMNRDPYNSIKTTEVQHELVPFSPVTPEELANYGVLYWRIEGENSIEKIDEIARERNYSSRDEINCSREGLGDLYDSKLKTFFEEHLHEDEEIRYILDGSGFFDVRDSRDRWIRIDVEKGDMLILPAGIYHRFGLHDKECLKALSNFNSYIQHEISFPVQTNKTLRSGLFKDTPKWTPINRPADDNPSRLEYLRSL</sequence>
<dbReference type="InterPro" id="IPR011051">
    <property type="entry name" value="RmlC_Cupin_sf"/>
</dbReference>
<evidence type="ECO:0000256" key="9">
    <source>
        <dbReference type="ARBA" id="ARBA00023004"/>
    </source>
</evidence>
<accession>A0A9N9EUV3</accession>
<dbReference type="InterPro" id="IPR014710">
    <property type="entry name" value="RmlC-like_jellyroll"/>
</dbReference>
<evidence type="ECO:0000256" key="7">
    <source>
        <dbReference type="ARBA" id="ARBA00022964"/>
    </source>
</evidence>
<keyword evidence="6" id="KW-0479">Metal-binding</keyword>
<keyword evidence="5" id="KW-0028">Amino-acid biosynthesis</keyword>
<keyword evidence="4" id="KW-0533">Nickel</keyword>
<evidence type="ECO:0000256" key="2">
    <source>
        <dbReference type="ARBA" id="ARBA00001954"/>
    </source>
</evidence>
<evidence type="ECO:0000313" key="15">
    <source>
        <dbReference type="EMBL" id="CAG8696081.1"/>
    </source>
</evidence>
<keyword evidence="16" id="KW-1185">Reference proteome</keyword>
<dbReference type="FunFam" id="2.60.120.10:FF:000099">
    <property type="entry name" value="1,2-dihydroxy-3-keto-5-methylthiopentene dioxygenase"/>
    <property type="match status" value="1"/>
</dbReference>
<evidence type="ECO:0000256" key="3">
    <source>
        <dbReference type="ARBA" id="ARBA00022490"/>
    </source>
</evidence>
<dbReference type="Proteomes" id="UP000789342">
    <property type="component" value="Unassembled WGS sequence"/>
</dbReference>
<comment type="catalytic activity">
    <reaction evidence="1">
        <text>1,2-dihydroxy-5-(methylsulfanyl)pent-1-en-3-one + O2 = 4-methylsulfanyl-2-oxobutanoate + formate + 2 H(+)</text>
        <dbReference type="Rhea" id="RHEA:24504"/>
        <dbReference type="ChEBI" id="CHEBI:15378"/>
        <dbReference type="ChEBI" id="CHEBI:15379"/>
        <dbReference type="ChEBI" id="CHEBI:15740"/>
        <dbReference type="ChEBI" id="CHEBI:16723"/>
        <dbReference type="ChEBI" id="CHEBI:49252"/>
        <dbReference type="EC" id="1.13.11.54"/>
    </reaction>
</comment>
<comment type="caution">
    <text evidence="15">The sequence shown here is derived from an EMBL/GenBank/DDBJ whole genome shotgun (WGS) entry which is preliminary data.</text>
</comment>
<dbReference type="InterPro" id="IPR018767">
    <property type="entry name" value="Brl1/Brr6_dom"/>
</dbReference>
<evidence type="ECO:0000313" key="16">
    <source>
        <dbReference type="Proteomes" id="UP000789342"/>
    </source>
</evidence>
<organism evidence="15 16">
    <name type="scientific">Acaulospora morrowiae</name>
    <dbReference type="NCBI Taxonomy" id="94023"/>
    <lineage>
        <taxon>Eukaryota</taxon>
        <taxon>Fungi</taxon>
        <taxon>Fungi incertae sedis</taxon>
        <taxon>Mucoromycota</taxon>
        <taxon>Glomeromycotina</taxon>
        <taxon>Glomeromycetes</taxon>
        <taxon>Diversisporales</taxon>
        <taxon>Acaulosporaceae</taxon>
        <taxon>Acaulospora</taxon>
    </lineage>
</organism>
<dbReference type="GO" id="GO:0031965">
    <property type="term" value="C:nuclear membrane"/>
    <property type="evidence" value="ECO:0007669"/>
    <property type="project" value="InterPro"/>
</dbReference>
<feature type="transmembrane region" description="Helical" evidence="13">
    <location>
        <begin position="144"/>
        <end position="175"/>
    </location>
</feature>
<evidence type="ECO:0000256" key="4">
    <source>
        <dbReference type="ARBA" id="ARBA00022596"/>
    </source>
</evidence>
<evidence type="ECO:0000256" key="13">
    <source>
        <dbReference type="SAM" id="Phobius"/>
    </source>
</evidence>
<name>A0A9N9EUV3_9GLOM</name>
<reference evidence="15" key="1">
    <citation type="submission" date="2021-06" db="EMBL/GenBank/DDBJ databases">
        <authorList>
            <person name="Kallberg Y."/>
            <person name="Tangrot J."/>
            <person name="Rosling A."/>
        </authorList>
    </citation>
    <scope>NUCLEOTIDE SEQUENCE</scope>
    <source>
        <strain evidence="15">CL551</strain>
    </source>
</reference>
<keyword evidence="11" id="KW-0539">Nucleus</keyword>
<keyword evidence="7" id="KW-0223">Dioxygenase</keyword>
<keyword evidence="10" id="KW-0486">Methionine biosynthesis</keyword>